<keyword evidence="2" id="KW-0810">Translation regulation</keyword>
<comment type="similarity">
    <text evidence="1">Belongs to the SUI1 family.</text>
</comment>
<dbReference type="SUPFAM" id="SSF55159">
    <property type="entry name" value="eIF1-like"/>
    <property type="match status" value="1"/>
</dbReference>
<accession>A0A654AVT7</accession>
<dbReference type="GO" id="GO:0003729">
    <property type="term" value="F:mRNA binding"/>
    <property type="evidence" value="ECO:0007669"/>
    <property type="project" value="TreeGrafter"/>
</dbReference>
<dbReference type="InterPro" id="IPR001950">
    <property type="entry name" value="SUI1"/>
</dbReference>
<dbReference type="PANTHER" id="PTHR12789:SF0">
    <property type="entry name" value="DENSITY-REGULATED PROTEIN"/>
    <property type="match status" value="1"/>
</dbReference>
<organism evidence="5 7">
    <name type="scientific">Sphingobacterium multivorum</name>
    <dbReference type="NCBI Taxonomy" id="28454"/>
    <lineage>
        <taxon>Bacteria</taxon>
        <taxon>Pseudomonadati</taxon>
        <taxon>Bacteroidota</taxon>
        <taxon>Sphingobacteriia</taxon>
        <taxon>Sphingobacteriales</taxon>
        <taxon>Sphingobacteriaceae</taxon>
        <taxon>Sphingobacterium</taxon>
    </lineage>
</organism>
<dbReference type="PIRSF" id="PIRSF037511">
    <property type="entry name" value="Transl_init_SUI1_pro"/>
    <property type="match status" value="1"/>
</dbReference>
<dbReference type="EMBL" id="UAUU01000009">
    <property type="protein sequence ID" value="SPZ87853.1"/>
    <property type="molecule type" value="Genomic_DNA"/>
</dbReference>
<dbReference type="Proteomes" id="UP000251241">
    <property type="component" value="Unassembled WGS sequence"/>
</dbReference>
<dbReference type="GeneID" id="88833671"/>
<dbReference type="Pfam" id="PF01253">
    <property type="entry name" value="SUI1"/>
    <property type="match status" value="1"/>
</dbReference>
<dbReference type="RefSeq" id="WP_075990317.1">
    <property type="nucleotide sequence ID" value="NZ_CP068086.1"/>
</dbReference>
<evidence type="ECO:0000313" key="5">
    <source>
        <dbReference type="EMBL" id="SPZ87853.1"/>
    </source>
</evidence>
<keyword evidence="5" id="KW-0396">Initiation factor</keyword>
<evidence type="ECO:0000313" key="7">
    <source>
        <dbReference type="Proteomes" id="UP000251241"/>
    </source>
</evidence>
<evidence type="ECO:0000259" key="4">
    <source>
        <dbReference type="PROSITE" id="PS50296"/>
    </source>
</evidence>
<dbReference type="AlphaFoldDB" id="A0A2X2J841"/>
<dbReference type="CDD" id="cd11567">
    <property type="entry name" value="YciH_like"/>
    <property type="match status" value="1"/>
</dbReference>
<dbReference type="InterPro" id="IPR036877">
    <property type="entry name" value="SUI1_dom_sf"/>
</dbReference>
<dbReference type="EMBL" id="CABWMV010000007">
    <property type="protein sequence ID" value="VXC71764.1"/>
    <property type="molecule type" value="Genomic_DNA"/>
</dbReference>
<evidence type="ECO:0000313" key="8">
    <source>
        <dbReference type="Proteomes" id="UP000432350"/>
    </source>
</evidence>
<name>A0A2X2J841_SPHMU</name>
<dbReference type="GO" id="GO:0006417">
    <property type="term" value="P:regulation of translation"/>
    <property type="evidence" value="ECO:0007669"/>
    <property type="project" value="UniProtKB-KW"/>
</dbReference>
<gene>
    <name evidence="5" type="primary">yciH</name>
    <name evidence="5" type="ORF">NCTC11343_03151</name>
    <name evidence="6" type="ORF">SPHINGO8BC_150633</name>
</gene>
<evidence type="ECO:0000256" key="3">
    <source>
        <dbReference type="ARBA" id="ARBA00022917"/>
    </source>
</evidence>
<dbReference type="Gene3D" id="3.30.780.10">
    <property type="entry name" value="SUI1-like domain"/>
    <property type="match status" value="1"/>
</dbReference>
<evidence type="ECO:0000313" key="6">
    <source>
        <dbReference type="EMBL" id="VXC71764.1"/>
    </source>
</evidence>
<dbReference type="GO" id="GO:0003743">
    <property type="term" value="F:translation initiation factor activity"/>
    <property type="evidence" value="ECO:0007669"/>
    <property type="project" value="UniProtKB-KW"/>
</dbReference>
<sequence length="116" mass="12954">MSKNKKQSYEGVVYSTDDSFSYQLADFFQEADTLPVNQQNLKVQLDRKMRKGKVVTLVTGFVGKAEDLENLGKLLKTKCGVGGTVKDGEVIIQGEFKQKIYDLLLKEGYRVKLVGG</sequence>
<protein>
    <submittedName>
        <fullName evidence="5 6">Translation initiation factor</fullName>
    </submittedName>
</protein>
<dbReference type="InterPro" id="IPR050318">
    <property type="entry name" value="DENR/SUI1_TIF"/>
</dbReference>
<reference evidence="6 8" key="2">
    <citation type="submission" date="2019-10" db="EMBL/GenBank/DDBJ databases">
        <authorList>
            <person name="Karimi E."/>
        </authorList>
    </citation>
    <scope>NUCLEOTIDE SEQUENCE [LARGE SCALE GENOMIC DNA]</scope>
    <source>
        <strain evidence="6">Sphingobacterium sp. 8BC</strain>
    </source>
</reference>
<dbReference type="PROSITE" id="PS50296">
    <property type="entry name" value="SUI1"/>
    <property type="match status" value="1"/>
</dbReference>
<dbReference type="InterPro" id="IPR005872">
    <property type="entry name" value="SUI1_arc_bac"/>
</dbReference>
<dbReference type="Proteomes" id="UP000432350">
    <property type="component" value="Unassembled WGS sequence"/>
</dbReference>
<reference evidence="5 7" key="1">
    <citation type="submission" date="2018-06" db="EMBL/GenBank/DDBJ databases">
        <authorList>
            <consortium name="Pathogen Informatics"/>
            <person name="Doyle S."/>
        </authorList>
    </citation>
    <scope>NUCLEOTIDE SEQUENCE [LARGE SCALE GENOMIC DNA]</scope>
    <source>
        <strain evidence="5 7">NCTC11343</strain>
    </source>
</reference>
<evidence type="ECO:0000256" key="2">
    <source>
        <dbReference type="ARBA" id="ARBA00022845"/>
    </source>
</evidence>
<dbReference type="GO" id="GO:0002188">
    <property type="term" value="P:translation reinitiation"/>
    <property type="evidence" value="ECO:0007669"/>
    <property type="project" value="TreeGrafter"/>
</dbReference>
<accession>A0A2X2J841</accession>
<dbReference type="GO" id="GO:0001731">
    <property type="term" value="P:formation of translation preinitiation complex"/>
    <property type="evidence" value="ECO:0007669"/>
    <property type="project" value="TreeGrafter"/>
</dbReference>
<keyword evidence="3" id="KW-0648">Protein biosynthesis</keyword>
<feature type="domain" description="SUI1" evidence="4">
    <location>
        <begin position="48"/>
        <end position="108"/>
    </location>
</feature>
<evidence type="ECO:0000256" key="1">
    <source>
        <dbReference type="ARBA" id="ARBA00005422"/>
    </source>
</evidence>
<proteinExistence type="inferred from homology"/>
<dbReference type="PANTHER" id="PTHR12789">
    <property type="entry name" value="DENSITY-REGULATED PROTEIN HOMOLOG"/>
    <property type="match status" value="1"/>
</dbReference>